<keyword evidence="1" id="KW-0812">Transmembrane</keyword>
<evidence type="ECO:0000256" key="1">
    <source>
        <dbReference type="SAM" id="Phobius"/>
    </source>
</evidence>
<dbReference type="RefSeq" id="WP_068308931.1">
    <property type="nucleotide sequence ID" value="NZ_FNAK01000001.1"/>
</dbReference>
<keyword evidence="3" id="KW-1185">Reference proteome</keyword>
<dbReference type="AlphaFoldDB" id="A0A1G6TAB3"/>
<dbReference type="Proteomes" id="UP000183685">
    <property type="component" value="Unassembled WGS sequence"/>
</dbReference>
<gene>
    <name evidence="2" type="ORF">SAMN04488071_0159</name>
</gene>
<name>A0A1G6TAB3_9PROT</name>
<sequence length="172" mass="19532">MKVEDLCGSVFSAELDKLREIKEVRATMLKRQKGEARLMRGWLLAGLAMIMVGAAMLGLAFSVPKTVETSFLYRSEGVIKPDESPMIFEFLGVGGPDSNNGTLTDRIDYDFREMDTNRGNNFVEKVEGGYRKYTLYDMRQHSHPSAIDWHFGLGTMFLIGGLACFYIARRWR</sequence>
<dbReference type="EMBL" id="FNAK01000001">
    <property type="protein sequence ID" value="SDD25506.1"/>
    <property type="molecule type" value="Genomic_DNA"/>
</dbReference>
<organism evidence="2 3">
    <name type="scientific">Kordiimonas lacus</name>
    <dbReference type="NCBI Taxonomy" id="637679"/>
    <lineage>
        <taxon>Bacteria</taxon>
        <taxon>Pseudomonadati</taxon>
        <taxon>Pseudomonadota</taxon>
        <taxon>Alphaproteobacteria</taxon>
        <taxon>Kordiimonadales</taxon>
        <taxon>Kordiimonadaceae</taxon>
        <taxon>Kordiimonas</taxon>
    </lineage>
</organism>
<feature type="transmembrane region" description="Helical" evidence="1">
    <location>
        <begin position="41"/>
        <end position="63"/>
    </location>
</feature>
<protein>
    <submittedName>
        <fullName evidence="2">Uncharacterized protein</fullName>
    </submittedName>
</protein>
<accession>A0A1G6TAB3</accession>
<keyword evidence="1" id="KW-0472">Membrane</keyword>
<evidence type="ECO:0000313" key="3">
    <source>
        <dbReference type="Proteomes" id="UP000183685"/>
    </source>
</evidence>
<dbReference type="STRING" id="637679.GCA_001550055_00729"/>
<evidence type="ECO:0000313" key="2">
    <source>
        <dbReference type="EMBL" id="SDD25506.1"/>
    </source>
</evidence>
<dbReference type="OrthoDB" id="6867563at2"/>
<proteinExistence type="predicted"/>
<keyword evidence="1" id="KW-1133">Transmembrane helix</keyword>
<reference evidence="2 3" key="1">
    <citation type="submission" date="2016-10" db="EMBL/GenBank/DDBJ databases">
        <authorList>
            <person name="de Groot N.N."/>
        </authorList>
    </citation>
    <scope>NUCLEOTIDE SEQUENCE [LARGE SCALE GENOMIC DNA]</scope>
    <source>
        <strain evidence="2 3">CGMCC 1.9109</strain>
    </source>
</reference>
<feature type="transmembrane region" description="Helical" evidence="1">
    <location>
        <begin position="149"/>
        <end position="168"/>
    </location>
</feature>